<evidence type="ECO:0000259" key="2">
    <source>
        <dbReference type="Pfam" id="PF03067"/>
    </source>
</evidence>
<protein>
    <submittedName>
        <fullName evidence="3">Chitin-binding protein</fullName>
    </submittedName>
</protein>
<sequence length="192" mass="21437">MTGTQQSIRHGSVIEPVSRAAIYLESWQAAGLEAGKFFPATESGLLDPFAPDDVPNAQPPADGRIASAGQDFAASLDEPRSDWQTHTVSSGQKLQVSWSYHAAHKTRRWNYFLTRDGWDPNRPLSRDQFESAPIHTEQFSGQPYWSADLLPPDPTRHTITLPRRNGYHVLLAVWEVADTGNGFYQVIDLTFS</sequence>
<dbReference type="InterPro" id="IPR051024">
    <property type="entry name" value="GlcNAc_Chitin_IntDeg"/>
</dbReference>
<evidence type="ECO:0000313" key="4">
    <source>
        <dbReference type="Proteomes" id="UP000035425"/>
    </source>
</evidence>
<dbReference type="InterPro" id="IPR014756">
    <property type="entry name" value="Ig_E-set"/>
</dbReference>
<dbReference type="InterPro" id="IPR004302">
    <property type="entry name" value="Cellulose/chitin-bd_N"/>
</dbReference>
<feature type="domain" description="Chitin-binding type-4" evidence="2">
    <location>
        <begin position="10"/>
        <end position="189"/>
    </location>
</feature>
<gene>
    <name evidence="3" type="ORF">FrCorBMG51_15730</name>
</gene>
<name>A0ABR5F233_9ACTN</name>
<dbReference type="EMBL" id="JWIO01000026">
    <property type="protein sequence ID" value="KLL10778.1"/>
    <property type="molecule type" value="Genomic_DNA"/>
</dbReference>
<evidence type="ECO:0000256" key="1">
    <source>
        <dbReference type="ARBA" id="ARBA00022729"/>
    </source>
</evidence>
<dbReference type="Gene3D" id="2.70.50.50">
    <property type="entry name" value="chitin-binding protein cbp21"/>
    <property type="match status" value="1"/>
</dbReference>
<organism evidence="3 4">
    <name type="scientific">Protofrankia coriariae</name>
    <dbReference type="NCBI Taxonomy" id="1562887"/>
    <lineage>
        <taxon>Bacteria</taxon>
        <taxon>Bacillati</taxon>
        <taxon>Actinomycetota</taxon>
        <taxon>Actinomycetes</taxon>
        <taxon>Frankiales</taxon>
        <taxon>Frankiaceae</taxon>
        <taxon>Protofrankia</taxon>
    </lineage>
</organism>
<accession>A0ABR5F233</accession>
<comment type="caution">
    <text evidence="3">The sequence shown here is derived from an EMBL/GenBank/DDBJ whole genome shotgun (WGS) entry which is preliminary data.</text>
</comment>
<dbReference type="Pfam" id="PF03067">
    <property type="entry name" value="LPMO_10"/>
    <property type="match status" value="1"/>
</dbReference>
<dbReference type="SUPFAM" id="SSF81296">
    <property type="entry name" value="E set domains"/>
    <property type="match status" value="1"/>
</dbReference>
<proteinExistence type="predicted"/>
<dbReference type="CDD" id="cd21177">
    <property type="entry name" value="LPMO_AA10"/>
    <property type="match status" value="1"/>
</dbReference>
<dbReference type="PANTHER" id="PTHR34823">
    <property type="entry name" value="GLCNAC-BINDING PROTEIN A"/>
    <property type="match status" value="1"/>
</dbReference>
<keyword evidence="1" id="KW-0732">Signal</keyword>
<evidence type="ECO:0000313" key="3">
    <source>
        <dbReference type="EMBL" id="KLL10778.1"/>
    </source>
</evidence>
<reference evidence="3 4" key="1">
    <citation type="submission" date="2014-12" db="EMBL/GenBank/DDBJ databases">
        <title>Frankia sp. BMG5.1 draft genome.</title>
        <authorList>
            <person name="Gtari M."/>
            <person name="Ghodhbane-Gtari F."/>
            <person name="Nouioui I."/>
            <person name="Ktari A."/>
            <person name="Hezbri K."/>
            <person name="Mimouni W."/>
            <person name="Sbissi I."/>
            <person name="Ayari A."/>
            <person name="Yamanaka T."/>
            <person name="Normand P."/>
            <person name="Tisa L.S."/>
            <person name="Boudabous A."/>
        </authorList>
    </citation>
    <scope>NUCLEOTIDE SEQUENCE [LARGE SCALE GENOMIC DNA]</scope>
    <source>
        <strain evidence="3 4">BMG5.1</strain>
    </source>
</reference>
<dbReference type="Proteomes" id="UP000035425">
    <property type="component" value="Unassembled WGS sequence"/>
</dbReference>
<dbReference type="PANTHER" id="PTHR34823:SF1">
    <property type="entry name" value="CHITIN-BINDING TYPE-4 DOMAIN-CONTAINING PROTEIN"/>
    <property type="match status" value="1"/>
</dbReference>
<keyword evidence="4" id="KW-1185">Reference proteome</keyword>